<organism evidence="1 2">
    <name type="scientific">Caerostris extrusa</name>
    <name type="common">Bark spider</name>
    <name type="synonym">Caerostris bankana</name>
    <dbReference type="NCBI Taxonomy" id="172846"/>
    <lineage>
        <taxon>Eukaryota</taxon>
        <taxon>Metazoa</taxon>
        <taxon>Ecdysozoa</taxon>
        <taxon>Arthropoda</taxon>
        <taxon>Chelicerata</taxon>
        <taxon>Arachnida</taxon>
        <taxon>Araneae</taxon>
        <taxon>Araneomorphae</taxon>
        <taxon>Entelegynae</taxon>
        <taxon>Araneoidea</taxon>
        <taxon>Araneidae</taxon>
        <taxon>Caerostris</taxon>
    </lineage>
</organism>
<protein>
    <submittedName>
        <fullName evidence="1">Uncharacterized protein</fullName>
    </submittedName>
</protein>
<name>A0AAV4XNQ7_CAEEX</name>
<comment type="caution">
    <text evidence="1">The sequence shown here is derived from an EMBL/GenBank/DDBJ whole genome shotgun (WGS) entry which is preliminary data.</text>
</comment>
<proteinExistence type="predicted"/>
<keyword evidence="2" id="KW-1185">Reference proteome</keyword>
<evidence type="ECO:0000313" key="1">
    <source>
        <dbReference type="EMBL" id="GIY96747.1"/>
    </source>
</evidence>
<dbReference type="EMBL" id="BPLR01000697">
    <property type="protein sequence ID" value="GIY96747.1"/>
    <property type="molecule type" value="Genomic_DNA"/>
</dbReference>
<gene>
    <name evidence="1" type="ORF">CEXT_450181</name>
</gene>
<accession>A0AAV4XNQ7</accession>
<sequence length="119" mass="13456">MSVQNRAGIALVDARFSILTKVPLRGETRSENSSGDYGLRHLHDSSITPASNNMLRRSVPRFTVRMLIGEAHLEHRQWLSITLTHNHGPAIYEPLSLLAAQWSGQKQMVRFTPLQAYYS</sequence>
<evidence type="ECO:0000313" key="2">
    <source>
        <dbReference type="Proteomes" id="UP001054945"/>
    </source>
</evidence>
<reference evidence="1 2" key="1">
    <citation type="submission" date="2021-06" db="EMBL/GenBank/DDBJ databases">
        <title>Caerostris extrusa draft genome.</title>
        <authorList>
            <person name="Kono N."/>
            <person name="Arakawa K."/>
        </authorList>
    </citation>
    <scope>NUCLEOTIDE SEQUENCE [LARGE SCALE GENOMIC DNA]</scope>
</reference>
<dbReference type="Proteomes" id="UP001054945">
    <property type="component" value="Unassembled WGS sequence"/>
</dbReference>
<dbReference type="AlphaFoldDB" id="A0AAV4XNQ7"/>